<dbReference type="GO" id="GO:0045820">
    <property type="term" value="P:negative regulation of glycolytic process"/>
    <property type="evidence" value="ECO:0007669"/>
    <property type="project" value="TreeGrafter"/>
</dbReference>
<dbReference type="InterPro" id="IPR051695">
    <property type="entry name" value="Phosphoglycerate_Mutase"/>
</dbReference>
<dbReference type="GO" id="GO:0043456">
    <property type="term" value="P:regulation of pentose-phosphate shunt"/>
    <property type="evidence" value="ECO:0007669"/>
    <property type="project" value="TreeGrafter"/>
</dbReference>
<name>A0A0G1W8N2_9BACT</name>
<proteinExistence type="predicted"/>
<keyword evidence="1" id="KW-0378">Hydrolase</keyword>
<evidence type="ECO:0000313" key="4">
    <source>
        <dbReference type="EMBL" id="KKW15146.1"/>
    </source>
</evidence>
<dbReference type="Proteomes" id="UP000034224">
    <property type="component" value="Unassembled WGS sequence"/>
</dbReference>
<reference evidence="4 5" key="1">
    <citation type="journal article" date="2015" name="Nature">
        <title>rRNA introns, odd ribosomes, and small enigmatic genomes across a large radiation of phyla.</title>
        <authorList>
            <person name="Brown C.T."/>
            <person name="Hug L.A."/>
            <person name="Thomas B.C."/>
            <person name="Sharon I."/>
            <person name="Castelle C.J."/>
            <person name="Singh A."/>
            <person name="Wilkins M.J."/>
            <person name="Williams K.H."/>
            <person name="Banfield J.F."/>
        </authorList>
    </citation>
    <scope>NUCLEOTIDE SEQUENCE [LARGE SCALE GENOMIC DNA]</scope>
</reference>
<feature type="active site" description="Proton donor/acceptor" evidence="2">
    <location>
        <position position="81"/>
    </location>
</feature>
<evidence type="ECO:0000256" key="3">
    <source>
        <dbReference type="PIRSR" id="PIRSR613078-2"/>
    </source>
</evidence>
<protein>
    <submittedName>
        <fullName evidence="4">Phosphoglycerate mutase family protein</fullName>
    </submittedName>
</protein>
<evidence type="ECO:0000256" key="1">
    <source>
        <dbReference type="ARBA" id="ARBA00022801"/>
    </source>
</evidence>
<accession>A0A0G1W8N2</accession>
<dbReference type="InterPro" id="IPR029033">
    <property type="entry name" value="His_PPase_superfam"/>
</dbReference>
<dbReference type="SMART" id="SM00855">
    <property type="entry name" value="PGAM"/>
    <property type="match status" value="1"/>
</dbReference>
<dbReference type="Pfam" id="PF00300">
    <property type="entry name" value="His_Phos_1"/>
    <property type="match status" value="1"/>
</dbReference>
<gene>
    <name evidence="4" type="ORF">UY55_C0002G0204</name>
</gene>
<dbReference type="GO" id="GO:0004331">
    <property type="term" value="F:fructose-2,6-bisphosphate 2-phosphatase activity"/>
    <property type="evidence" value="ECO:0007669"/>
    <property type="project" value="TreeGrafter"/>
</dbReference>
<dbReference type="InterPro" id="IPR013078">
    <property type="entry name" value="His_Pase_superF_clade-1"/>
</dbReference>
<dbReference type="PANTHER" id="PTHR46517">
    <property type="entry name" value="FRUCTOSE-2,6-BISPHOSPHATASE TIGAR"/>
    <property type="match status" value="1"/>
</dbReference>
<dbReference type="STRING" id="1618665.UY55_C0002G0204"/>
<dbReference type="AlphaFoldDB" id="A0A0G1W8N2"/>
<evidence type="ECO:0000256" key="2">
    <source>
        <dbReference type="PIRSR" id="PIRSR613078-1"/>
    </source>
</evidence>
<dbReference type="SUPFAM" id="SSF53254">
    <property type="entry name" value="Phosphoglycerate mutase-like"/>
    <property type="match status" value="1"/>
</dbReference>
<dbReference type="Gene3D" id="3.40.50.1240">
    <property type="entry name" value="Phosphoglycerate mutase-like"/>
    <property type="match status" value="1"/>
</dbReference>
<sequence>MKFIFVRHGETEYNKLRRRMGQRIDESLNEAGLNQARELANQLEDNFDVIFSSPLKRAKETAEIIAERFNKKLIFSDYLKEHDIGSLSGKAREKGERMGIGDPEYDYRPYGGESVEDVKARLEKFIKEVKESYPDKTVLVVTHGGIIRLIHYLHKKEELDHIGNTSVHEFEL</sequence>
<dbReference type="GO" id="GO:0005829">
    <property type="term" value="C:cytosol"/>
    <property type="evidence" value="ECO:0007669"/>
    <property type="project" value="TreeGrafter"/>
</dbReference>
<dbReference type="EMBL" id="LCQK01000002">
    <property type="protein sequence ID" value="KKW15146.1"/>
    <property type="molecule type" value="Genomic_DNA"/>
</dbReference>
<feature type="active site" description="Tele-phosphohistidine intermediate" evidence="2">
    <location>
        <position position="8"/>
    </location>
</feature>
<feature type="binding site" evidence="3">
    <location>
        <position position="57"/>
    </location>
    <ligand>
        <name>substrate</name>
    </ligand>
</feature>
<evidence type="ECO:0000313" key="5">
    <source>
        <dbReference type="Proteomes" id="UP000034224"/>
    </source>
</evidence>
<dbReference type="PIRSF" id="PIRSF000709">
    <property type="entry name" value="6PFK_2-Ptase"/>
    <property type="match status" value="1"/>
</dbReference>
<feature type="binding site" evidence="3">
    <location>
        <begin position="7"/>
        <end position="14"/>
    </location>
    <ligand>
        <name>substrate</name>
    </ligand>
</feature>
<comment type="caution">
    <text evidence="4">The sequence shown here is derived from an EMBL/GenBank/DDBJ whole genome shotgun (WGS) entry which is preliminary data.</text>
</comment>
<dbReference type="PANTHER" id="PTHR46517:SF1">
    <property type="entry name" value="FRUCTOSE-2,6-BISPHOSPHATASE TIGAR"/>
    <property type="match status" value="1"/>
</dbReference>
<dbReference type="CDD" id="cd07067">
    <property type="entry name" value="HP_PGM_like"/>
    <property type="match status" value="1"/>
</dbReference>
<organism evidence="4 5">
    <name type="scientific">Candidatus Jorgensenbacteria bacterium GW2011_GWB1_50_10</name>
    <dbReference type="NCBI Taxonomy" id="1618665"/>
    <lineage>
        <taxon>Bacteria</taxon>
        <taxon>Candidatus Joergenseniibacteriota</taxon>
    </lineage>
</organism>